<feature type="transmembrane region" description="Helical" evidence="1">
    <location>
        <begin position="50"/>
        <end position="76"/>
    </location>
</feature>
<evidence type="ECO:0000313" key="3">
    <source>
        <dbReference type="Proteomes" id="UP000294743"/>
    </source>
</evidence>
<dbReference type="Gene3D" id="1.10.1760.20">
    <property type="match status" value="1"/>
</dbReference>
<comment type="caution">
    <text evidence="2">The sequence shown here is derived from an EMBL/GenBank/DDBJ whole genome shotgun (WGS) entry which is preliminary data.</text>
</comment>
<dbReference type="AlphaFoldDB" id="A0A4R8A6L1"/>
<dbReference type="RefSeq" id="WP_134167229.1">
    <property type="nucleotide sequence ID" value="NZ_SODD01000001.1"/>
</dbReference>
<proteinExistence type="predicted"/>
<dbReference type="Proteomes" id="UP000294743">
    <property type="component" value="Unassembled WGS sequence"/>
</dbReference>
<feature type="transmembrane region" description="Helical" evidence="1">
    <location>
        <begin position="131"/>
        <end position="150"/>
    </location>
</feature>
<sequence>MRNVQSIVIYTMCAALLVVSKEMLAFLPNVELVSFLLIMYALHFQLRGCLFISVLFCFLQMILYGVGTWTPVYFMVWPGLVCITKLCKKICTDEYRWAFFSGLFGLSFGFLFSIPYFMMSFEIGVAYYVRGIPYDVIHGIANFMIMLILFSKVNQVLGQLSIKYKL</sequence>
<keyword evidence="1" id="KW-1133">Transmembrane helix</keyword>
<dbReference type="EMBL" id="SODD01000001">
    <property type="protein sequence ID" value="TDW26312.1"/>
    <property type="molecule type" value="Genomic_DNA"/>
</dbReference>
<evidence type="ECO:0000313" key="2">
    <source>
        <dbReference type="EMBL" id="TDW26312.1"/>
    </source>
</evidence>
<organism evidence="2 3">
    <name type="scientific">Breznakia blatticola</name>
    <dbReference type="NCBI Taxonomy" id="1754012"/>
    <lineage>
        <taxon>Bacteria</taxon>
        <taxon>Bacillati</taxon>
        <taxon>Bacillota</taxon>
        <taxon>Erysipelotrichia</taxon>
        <taxon>Erysipelotrichales</taxon>
        <taxon>Erysipelotrichaceae</taxon>
        <taxon>Breznakia</taxon>
    </lineage>
</organism>
<accession>A0A4R8A6L1</accession>
<dbReference type="OrthoDB" id="5198189at2"/>
<feature type="transmembrane region" description="Helical" evidence="1">
    <location>
        <begin position="97"/>
        <end position="119"/>
    </location>
</feature>
<evidence type="ECO:0000256" key="1">
    <source>
        <dbReference type="SAM" id="Phobius"/>
    </source>
</evidence>
<protein>
    <recommendedName>
        <fullName evidence="4">Energy-coupling factor transport system substrate-specific component</fullName>
    </recommendedName>
</protein>
<gene>
    <name evidence="2" type="ORF">EDD63_10126</name>
</gene>
<keyword evidence="1" id="KW-0472">Membrane</keyword>
<keyword evidence="1" id="KW-0812">Transmembrane</keyword>
<reference evidence="2 3" key="1">
    <citation type="submission" date="2019-03" db="EMBL/GenBank/DDBJ databases">
        <title>Genomic Encyclopedia of Type Strains, Phase IV (KMG-IV): sequencing the most valuable type-strain genomes for metagenomic binning, comparative biology and taxonomic classification.</title>
        <authorList>
            <person name="Goeker M."/>
        </authorList>
    </citation>
    <scope>NUCLEOTIDE SEQUENCE [LARGE SCALE GENOMIC DNA]</scope>
    <source>
        <strain evidence="2 3">DSM 28867</strain>
    </source>
</reference>
<name>A0A4R8A6L1_9FIRM</name>
<evidence type="ECO:0008006" key="4">
    <source>
        <dbReference type="Google" id="ProtNLM"/>
    </source>
</evidence>
<keyword evidence="3" id="KW-1185">Reference proteome</keyword>
<feature type="transmembrane region" description="Helical" evidence="1">
    <location>
        <begin position="7"/>
        <end position="30"/>
    </location>
</feature>